<dbReference type="PROSITE" id="PS00658">
    <property type="entry name" value="FORK_HEAD_2"/>
    <property type="match status" value="1"/>
</dbReference>
<keyword evidence="5 6" id="KW-0539">Nucleus</keyword>
<dbReference type="KEGG" id="lgi:LOTGIDRAFT_145721"/>
<dbReference type="SMART" id="SM00339">
    <property type="entry name" value="FH"/>
    <property type="match status" value="1"/>
</dbReference>
<organism evidence="8 9">
    <name type="scientific">Lottia gigantea</name>
    <name type="common">Giant owl limpet</name>
    <dbReference type="NCBI Taxonomy" id="225164"/>
    <lineage>
        <taxon>Eukaryota</taxon>
        <taxon>Metazoa</taxon>
        <taxon>Spiralia</taxon>
        <taxon>Lophotrochozoa</taxon>
        <taxon>Mollusca</taxon>
        <taxon>Gastropoda</taxon>
        <taxon>Patellogastropoda</taxon>
        <taxon>Lottioidea</taxon>
        <taxon>Lottiidae</taxon>
        <taxon>Lottia</taxon>
    </lineage>
</organism>
<dbReference type="InterPro" id="IPR030456">
    <property type="entry name" value="TF_fork_head_CS_2"/>
</dbReference>
<evidence type="ECO:0000313" key="9">
    <source>
        <dbReference type="Proteomes" id="UP000030746"/>
    </source>
</evidence>
<dbReference type="GO" id="GO:0000987">
    <property type="term" value="F:cis-regulatory region sequence-specific DNA binding"/>
    <property type="evidence" value="ECO:0007669"/>
    <property type="project" value="TreeGrafter"/>
</dbReference>
<dbReference type="RefSeq" id="XP_009058379.1">
    <property type="nucleotide sequence ID" value="XM_009060131.1"/>
</dbReference>
<dbReference type="PANTHER" id="PTHR13962:SF17">
    <property type="entry name" value="FORKHEAD BOX PROTEIN N4"/>
    <property type="match status" value="1"/>
</dbReference>
<feature type="DNA-binding region" description="Fork-head" evidence="6">
    <location>
        <begin position="20"/>
        <end position="114"/>
    </location>
</feature>
<evidence type="ECO:0000256" key="5">
    <source>
        <dbReference type="ARBA" id="ARBA00023242"/>
    </source>
</evidence>
<dbReference type="InterPro" id="IPR036388">
    <property type="entry name" value="WH-like_DNA-bd_sf"/>
</dbReference>
<keyword evidence="3 6" id="KW-0238">DNA-binding</keyword>
<dbReference type="Proteomes" id="UP000030746">
    <property type="component" value="Unassembled WGS sequence"/>
</dbReference>
<dbReference type="EMBL" id="KB202294">
    <property type="protein sequence ID" value="ESO90934.1"/>
    <property type="molecule type" value="Genomic_DNA"/>
</dbReference>
<evidence type="ECO:0000256" key="3">
    <source>
        <dbReference type="ARBA" id="ARBA00023125"/>
    </source>
</evidence>
<dbReference type="HOGENOM" id="CLU_077699_5_2_1"/>
<dbReference type="Pfam" id="PF00250">
    <property type="entry name" value="Forkhead"/>
    <property type="match status" value="1"/>
</dbReference>
<evidence type="ECO:0000313" key="8">
    <source>
        <dbReference type="EMBL" id="ESO90934.1"/>
    </source>
</evidence>
<dbReference type="PRINTS" id="PR00053">
    <property type="entry name" value="FORKHEAD"/>
</dbReference>
<feature type="domain" description="Fork-head" evidence="7">
    <location>
        <begin position="20"/>
        <end position="114"/>
    </location>
</feature>
<comment type="subcellular location">
    <subcellularLocation>
        <location evidence="1 6">Nucleus</location>
    </subcellularLocation>
</comment>
<protein>
    <recommendedName>
        <fullName evidence="7">Fork-head domain-containing protein</fullName>
    </recommendedName>
</protein>
<sequence length="114" mass="13246">MTNFVNIYEKLDPTDDPAFKPNYSYTELVYLAVLRSPNFCLPIGEIYKYVQNRFAFFRNNARQHWKNAIRHSLSKTKCFTKISLGRGSGGSSRSCFLWSIDPCSIINFARGDYR</sequence>
<name>V4BQ06_LOTGI</name>
<dbReference type="InterPro" id="IPR001766">
    <property type="entry name" value="Fork_head_dom"/>
</dbReference>
<dbReference type="OrthoDB" id="5954824at2759"/>
<evidence type="ECO:0000256" key="4">
    <source>
        <dbReference type="ARBA" id="ARBA00023163"/>
    </source>
</evidence>
<dbReference type="InterPro" id="IPR036390">
    <property type="entry name" value="WH_DNA-bd_sf"/>
</dbReference>
<evidence type="ECO:0000256" key="1">
    <source>
        <dbReference type="ARBA" id="ARBA00004123"/>
    </source>
</evidence>
<dbReference type="GO" id="GO:0003700">
    <property type="term" value="F:DNA-binding transcription factor activity"/>
    <property type="evidence" value="ECO:0007669"/>
    <property type="project" value="InterPro"/>
</dbReference>
<dbReference type="GO" id="GO:0005634">
    <property type="term" value="C:nucleus"/>
    <property type="evidence" value="ECO:0007669"/>
    <property type="project" value="UniProtKB-SubCell"/>
</dbReference>
<dbReference type="PROSITE" id="PS50039">
    <property type="entry name" value="FORK_HEAD_3"/>
    <property type="match status" value="1"/>
</dbReference>
<keyword evidence="9" id="KW-1185">Reference proteome</keyword>
<dbReference type="Gene3D" id="1.10.10.10">
    <property type="entry name" value="Winged helix-like DNA-binding domain superfamily/Winged helix DNA-binding domain"/>
    <property type="match status" value="1"/>
</dbReference>
<dbReference type="InterPro" id="IPR047119">
    <property type="entry name" value="FOXN2/3-like"/>
</dbReference>
<evidence type="ECO:0000256" key="6">
    <source>
        <dbReference type="PROSITE-ProRule" id="PRU00089"/>
    </source>
</evidence>
<proteinExistence type="predicted"/>
<dbReference type="GeneID" id="20235000"/>
<dbReference type="SUPFAM" id="SSF46785">
    <property type="entry name" value="Winged helix' DNA-binding domain"/>
    <property type="match status" value="1"/>
</dbReference>
<feature type="non-terminal residue" evidence="8">
    <location>
        <position position="114"/>
    </location>
</feature>
<keyword evidence="2" id="KW-0805">Transcription regulation</keyword>
<dbReference type="CTD" id="20235000"/>
<gene>
    <name evidence="8" type="ORF">LOTGIDRAFT_145721</name>
</gene>
<accession>V4BQ06</accession>
<evidence type="ECO:0000256" key="2">
    <source>
        <dbReference type="ARBA" id="ARBA00023015"/>
    </source>
</evidence>
<dbReference type="AlphaFoldDB" id="V4BQ06"/>
<keyword evidence="4" id="KW-0804">Transcription</keyword>
<dbReference type="PANTHER" id="PTHR13962">
    <property type="entry name" value="FORKHEAD BOX PROTEIN N3-LIKE PROTEIN-RELATED"/>
    <property type="match status" value="1"/>
</dbReference>
<reference evidence="8 9" key="1">
    <citation type="journal article" date="2013" name="Nature">
        <title>Insights into bilaterian evolution from three spiralian genomes.</title>
        <authorList>
            <person name="Simakov O."/>
            <person name="Marletaz F."/>
            <person name="Cho S.J."/>
            <person name="Edsinger-Gonzales E."/>
            <person name="Havlak P."/>
            <person name="Hellsten U."/>
            <person name="Kuo D.H."/>
            <person name="Larsson T."/>
            <person name="Lv J."/>
            <person name="Arendt D."/>
            <person name="Savage R."/>
            <person name="Osoegawa K."/>
            <person name="de Jong P."/>
            <person name="Grimwood J."/>
            <person name="Chapman J.A."/>
            <person name="Shapiro H."/>
            <person name="Aerts A."/>
            <person name="Otillar R.P."/>
            <person name="Terry A.Y."/>
            <person name="Boore J.L."/>
            <person name="Grigoriev I.V."/>
            <person name="Lindberg D.R."/>
            <person name="Seaver E.C."/>
            <person name="Weisblat D.A."/>
            <person name="Putnam N.H."/>
            <person name="Rokhsar D.S."/>
        </authorList>
    </citation>
    <scope>NUCLEOTIDE SEQUENCE [LARGE SCALE GENOMIC DNA]</scope>
</reference>
<evidence type="ECO:0000259" key="7">
    <source>
        <dbReference type="PROSITE" id="PS50039"/>
    </source>
</evidence>